<sequence length="121" mass="14831">MVNVNCYVPGCVSNNRSYQYLKFYKLPKDKARRRRWKKLTRNTRERDSQWTCLCRLHFEGGWKKEFYSDPSIFLSDFYRIPKEEPRRSMWIKAINRREENNGNLWIPSSDNDRICSEHFVK</sequence>
<dbReference type="AlphaFoldDB" id="A0A6P8HRN6"/>
<dbReference type="Pfam" id="PF05485">
    <property type="entry name" value="THAP"/>
    <property type="match status" value="2"/>
</dbReference>
<evidence type="ECO:0000259" key="6">
    <source>
        <dbReference type="PROSITE" id="PS50950"/>
    </source>
</evidence>
<dbReference type="SUPFAM" id="SSF57716">
    <property type="entry name" value="Glucocorticoid receptor-like (DNA-binding domain)"/>
    <property type="match status" value="2"/>
</dbReference>
<keyword evidence="1" id="KW-0479">Metal-binding</keyword>
<keyword evidence="2 5" id="KW-0863">Zinc-finger</keyword>
<dbReference type="GO" id="GO:0008270">
    <property type="term" value="F:zinc ion binding"/>
    <property type="evidence" value="ECO:0007669"/>
    <property type="project" value="UniProtKB-KW"/>
</dbReference>
<keyword evidence="4 5" id="KW-0238">DNA-binding</keyword>
<dbReference type="KEGG" id="aten:116292186"/>
<dbReference type="PANTHER" id="PTHR46600">
    <property type="entry name" value="THAP DOMAIN-CONTAINING"/>
    <property type="match status" value="1"/>
</dbReference>
<protein>
    <submittedName>
        <fullName evidence="8">THAP domain-containing protein 11-like</fullName>
    </submittedName>
</protein>
<evidence type="ECO:0000256" key="2">
    <source>
        <dbReference type="ARBA" id="ARBA00022771"/>
    </source>
</evidence>
<dbReference type="PROSITE" id="PS50950">
    <property type="entry name" value="ZF_THAP"/>
    <property type="match status" value="1"/>
</dbReference>
<dbReference type="OrthoDB" id="7312725at2759"/>
<organism evidence="7 8">
    <name type="scientific">Actinia tenebrosa</name>
    <name type="common">Australian red waratah sea anemone</name>
    <dbReference type="NCBI Taxonomy" id="6105"/>
    <lineage>
        <taxon>Eukaryota</taxon>
        <taxon>Metazoa</taxon>
        <taxon>Cnidaria</taxon>
        <taxon>Anthozoa</taxon>
        <taxon>Hexacorallia</taxon>
        <taxon>Actiniaria</taxon>
        <taxon>Actiniidae</taxon>
        <taxon>Actinia</taxon>
    </lineage>
</organism>
<dbReference type="GeneID" id="116292186"/>
<keyword evidence="7" id="KW-1185">Reference proteome</keyword>
<dbReference type="RefSeq" id="XP_031555310.1">
    <property type="nucleotide sequence ID" value="XM_031699450.1"/>
</dbReference>
<dbReference type="InterPro" id="IPR006612">
    <property type="entry name" value="THAP_Znf"/>
</dbReference>
<evidence type="ECO:0000256" key="5">
    <source>
        <dbReference type="PROSITE-ProRule" id="PRU00309"/>
    </source>
</evidence>
<dbReference type="Proteomes" id="UP000515163">
    <property type="component" value="Unplaced"/>
</dbReference>
<dbReference type="InterPro" id="IPR026516">
    <property type="entry name" value="THAP1/10"/>
</dbReference>
<evidence type="ECO:0000313" key="8">
    <source>
        <dbReference type="RefSeq" id="XP_031555310.1"/>
    </source>
</evidence>
<reference evidence="8" key="1">
    <citation type="submission" date="2025-08" db="UniProtKB">
        <authorList>
            <consortium name="RefSeq"/>
        </authorList>
    </citation>
    <scope>IDENTIFICATION</scope>
    <source>
        <tissue evidence="8">Tentacle</tissue>
    </source>
</reference>
<proteinExistence type="predicted"/>
<gene>
    <name evidence="8" type="primary">LOC116292186</name>
</gene>
<evidence type="ECO:0000256" key="3">
    <source>
        <dbReference type="ARBA" id="ARBA00022833"/>
    </source>
</evidence>
<evidence type="ECO:0000256" key="4">
    <source>
        <dbReference type="ARBA" id="ARBA00023125"/>
    </source>
</evidence>
<name>A0A6P8HRN6_ACTTE</name>
<dbReference type="PANTHER" id="PTHR46600:SF11">
    <property type="entry name" value="THAP DOMAIN-CONTAINING PROTEIN 10"/>
    <property type="match status" value="1"/>
</dbReference>
<evidence type="ECO:0000256" key="1">
    <source>
        <dbReference type="ARBA" id="ARBA00022723"/>
    </source>
</evidence>
<feature type="non-terminal residue" evidence="8">
    <location>
        <position position="121"/>
    </location>
</feature>
<dbReference type="InParanoid" id="A0A6P8HRN6"/>
<keyword evidence="3" id="KW-0862">Zinc</keyword>
<accession>A0A6P8HRN6</accession>
<dbReference type="GO" id="GO:0043565">
    <property type="term" value="F:sequence-specific DNA binding"/>
    <property type="evidence" value="ECO:0007669"/>
    <property type="project" value="InterPro"/>
</dbReference>
<evidence type="ECO:0000313" key="7">
    <source>
        <dbReference type="Proteomes" id="UP000515163"/>
    </source>
</evidence>
<feature type="domain" description="THAP-type" evidence="6">
    <location>
        <begin position="1"/>
        <end position="73"/>
    </location>
</feature>